<dbReference type="RefSeq" id="WP_107585406.1">
    <property type="nucleotide sequence ID" value="NZ_PZJJ01000019.1"/>
</dbReference>
<gene>
    <name evidence="1" type="ORF">C6Y45_11695</name>
</gene>
<comment type="caution">
    <text evidence="1">The sequence shown here is derived from an EMBL/GenBank/DDBJ whole genome shotgun (WGS) entry which is preliminary data.</text>
</comment>
<reference evidence="1 2" key="1">
    <citation type="submission" date="2018-03" db="EMBL/GenBank/DDBJ databases">
        <title>Alkalicoccus saliphilus sp. nov., isolated from a mineral pool.</title>
        <authorList>
            <person name="Zhao B."/>
        </authorList>
    </citation>
    <scope>NUCLEOTIDE SEQUENCE [LARGE SCALE GENOMIC DNA]</scope>
    <source>
        <strain evidence="1 2">6AG</strain>
    </source>
</reference>
<dbReference type="InterPro" id="IPR009057">
    <property type="entry name" value="Homeodomain-like_sf"/>
</dbReference>
<dbReference type="SUPFAM" id="SSF46689">
    <property type="entry name" value="Homeodomain-like"/>
    <property type="match status" value="1"/>
</dbReference>
<evidence type="ECO:0008006" key="3">
    <source>
        <dbReference type="Google" id="ProtNLM"/>
    </source>
</evidence>
<protein>
    <recommendedName>
        <fullName evidence="3">Transposase</fullName>
    </recommendedName>
</protein>
<proteinExistence type="predicted"/>
<evidence type="ECO:0000313" key="1">
    <source>
        <dbReference type="EMBL" id="PTL38414.1"/>
    </source>
</evidence>
<evidence type="ECO:0000313" key="2">
    <source>
        <dbReference type="Proteomes" id="UP000240509"/>
    </source>
</evidence>
<sequence length="102" mass="11872">MGDKEGAIEELKKKYVRRALESGNIGTTAKSAGICRTTMRAWINKYENQIVEEMDREILPMEEGPLSRQELEKRYEQALKLLGEKELEVAVLRDLFEKKSRR</sequence>
<dbReference type="AlphaFoldDB" id="A0A2T4U4U5"/>
<dbReference type="EMBL" id="PZJJ01000019">
    <property type="protein sequence ID" value="PTL38414.1"/>
    <property type="molecule type" value="Genomic_DNA"/>
</dbReference>
<dbReference type="OrthoDB" id="1707197at2"/>
<dbReference type="Proteomes" id="UP000240509">
    <property type="component" value="Unassembled WGS sequence"/>
</dbReference>
<accession>A0A2T4U4U5</accession>
<organism evidence="1 2">
    <name type="scientific">Alkalicoccus saliphilus</name>
    <dbReference type="NCBI Taxonomy" id="200989"/>
    <lineage>
        <taxon>Bacteria</taxon>
        <taxon>Bacillati</taxon>
        <taxon>Bacillota</taxon>
        <taxon>Bacilli</taxon>
        <taxon>Bacillales</taxon>
        <taxon>Bacillaceae</taxon>
        <taxon>Alkalicoccus</taxon>
    </lineage>
</organism>
<keyword evidence="2" id="KW-1185">Reference proteome</keyword>
<name>A0A2T4U4U5_9BACI</name>